<evidence type="ECO:0000259" key="10">
    <source>
        <dbReference type="Pfam" id="PF04083"/>
    </source>
</evidence>
<dbReference type="PIRSF" id="PIRSF000862">
    <property type="entry name" value="Steryl_ester_lip"/>
    <property type="match status" value="1"/>
</dbReference>
<dbReference type="Gene3D" id="3.40.50.1820">
    <property type="entry name" value="alpha/beta hydrolase"/>
    <property type="match status" value="1"/>
</dbReference>
<feature type="domain" description="Partial AB-hydrolase lipase" evidence="10">
    <location>
        <begin position="59"/>
        <end position="117"/>
    </location>
</feature>
<comment type="similarity">
    <text evidence="1 7">Belongs to the AB hydrolase superfamily. Lipase family.</text>
</comment>
<dbReference type="Proteomes" id="UP001153636">
    <property type="component" value="Chromosome 18"/>
</dbReference>
<evidence type="ECO:0000313" key="12">
    <source>
        <dbReference type="Proteomes" id="UP001153636"/>
    </source>
</evidence>
<dbReference type="SUPFAM" id="SSF53474">
    <property type="entry name" value="alpha/beta-Hydrolases"/>
    <property type="match status" value="1"/>
</dbReference>
<evidence type="ECO:0000256" key="5">
    <source>
        <dbReference type="ARBA" id="ARBA00023098"/>
    </source>
</evidence>
<protein>
    <recommendedName>
        <fullName evidence="7">Lipase</fullName>
    </recommendedName>
</protein>
<proteinExistence type="inferred from homology"/>
<keyword evidence="3 7" id="KW-0378">Hydrolase</keyword>
<organism evidence="11 12">
    <name type="scientific">Psylliodes chrysocephalus</name>
    <dbReference type="NCBI Taxonomy" id="3402493"/>
    <lineage>
        <taxon>Eukaryota</taxon>
        <taxon>Metazoa</taxon>
        <taxon>Ecdysozoa</taxon>
        <taxon>Arthropoda</taxon>
        <taxon>Hexapoda</taxon>
        <taxon>Insecta</taxon>
        <taxon>Pterygota</taxon>
        <taxon>Neoptera</taxon>
        <taxon>Endopterygota</taxon>
        <taxon>Coleoptera</taxon>
        <taxon>Polyphaga</taxon>
        <taxon>Cucujiformia</taxon>
        <taxon>Chrysomeloidea</taxon>
        <taxon>Chrysomelidae</taxon>
        <taxon>Galerucinae</taxon>
        <taxon>Alticini</taxon>
        <taxon>Psylliodes</taxon>
    </lineage>
</organism>
<dbReference type="OrthoDB" id="9974421at2759"/>
<evidence type="ECO:0000256" key="1">
    <source>
        <dbReference type="ARBA" id="ARBA00010701"/>
    </source>
</evidence>
<dbReference type="InterPro" id="IPR029058">
    <property type="entry name" value="AB_hydrolase_fold"/>
</dbReference>
<dbReference type="Pfam" id="PF04083">
    <property type="entry name" value="Abhydro_lipase"/>
    <property type="match status" value="1"/>
</dbReference>
<accession>A0A9P0G9U3</accession>
<feature type="active site" description="Charge relay system" evidence="8">
    <location>
        <position position="397"/>
    </location>
</feature>
<feature type="active site" description="Charge relay system" evidence="8">
    <location>
        <position position="366"/>
    </location>
</feature>
<evidence type="ECO:0000256" key="3">
    <source>
        <dbReference type="ARBA" id="ARBA00022801"/>
    </source>
</evidence>
<keyword evidence="4 7" id="KW-0442">Lipid degradation</keyword>
<evidence type="ECO:0000256" key="7">
    <source>
        <dbReference type="PIRNR" id="PIRNR000862"/>
    </source>
</evidence>
<keyword evidence="5" id="KW-0443">Lipid metabolism</keyword>
<feature type="active site" description="Nucleophile" evidence="8">
    <location>
        <position position="193"/>
    </location>
</feature>
<dbReference type="FunFam" id="3.40.50.1820:FF:000021">
    <property type="entry name" value="Lipase"/>
    <property type="match status" value="1"/>
</dbReference>
<evidence type="ECO:0000256" key="2">
    <source>
        <dbReference type="ARBA" id="ARBA00022729"/>
    </source>
</evidence>
<reference evidence="11" key="1">
    <citation type="submission" date="2022-01" db="EMBL/GenBank/DDBJ databases">
        <authorList>
            <person name="King R."/>
        </authorList>
    </citation>
    <scope>NUCLEOTIDE SEQUENCE</scope>
</reference>
<sequence length="421" mass="47152">MVSKIIFIFVLTYAASNTAVNSLEAEVGGIIGAVPELVTDVFGNVLDINNIQTVPWKPVPELIRNEGYPSESHYVTTWDGYILNIHRIPHGKLGQTNGKVVYLQHGLLAASSDWIINRPKNGLGYILADLGYDVWMGNVRGNRYSRNHTTLSPDSKEFWQFDWNEIGKIDIPTIIDYILAHTQLTELIHIGHSQGTTTFYVMTSLMPEYNKKIKVHISLAPIGYMNHLFSPLLRLIALGTLPIDVLRQLLGQNELLPSSGFLNYLTDSACSVGVGKVLCKNALFALAGFSPNQMNASFIPLLMAHYPAGAATKQLIHYTQEVNSAKFEQFDYGPIKNYNLYGSIFPPDYDLSKITAPIHFIYSSNDWTAAVIDVKRLYSQLPNGKELYNVPLQTFNHLDFLVGNDVVELVYNKILDILSHY</sequence>
<evidence type="ECO:0000256" key="6">
    <source>
        <dbReference type="ARBA" id="ARBA00023180"/>
    </source>
</evidence>
<name>A0A9P0G9U3_9CUCU</name>
<keyword evidence="6" id="KW-0325">Glycoprotein</keyword>
<dbReference type="AlphaFoldDB" id="A0A9P0G9U3"/>
<gene>
    <name evidence="11" type="ORF">PSYICH_LOCUS6069</name>
</gene>
<dbReference type="InterPro" id="IPR025483">
    <property type="entry name" value="Lipase_euk"/>
</dbReference>
<evidence type="ECO:0000313" key="11">
    <source>
        <dbReference type="EMBL" id="CAH1105288.1"/>
    </source>
</evidence>
<feature type="signal peptide" evidence="9">
    <location>
        <begin position="1"/>
        <end position="19"/>
    </location>
</feature>
<dbReference type="GO" id="GO:0016042">
    <property type="term" value="P:lipid catabolic process"/>
    <property type="evidence" value="ECO:0007669"/>
    <property type="project" value="UniProtKB-KW"/>
</dbReference>
<evidence type="ECO:0000256" key="9">
    <source>
        <dbReference type="SAM" id="SignalP"/>
    </source>
</evidence>
<feature type="chain" id="PRO_5040155634" description="Lipase" evidence="9">
    <location>
        <begin position="20"/>
        <end position="421"/>
    </location>
</feature>
<dbReference type="InterPro" id="IPR006693">
    <property type="entry name" value="AB_hydrolase_lipase"/>
</dbReference>
<keyword evidence="12" id="KW-1185">Reference proteome</keyword>
<evidence type="ECO:0000256" key="8">
    <source>
        <dbReference type="PIRSR" id="PIRSR000862-1"/>
    </source>
</evidence>
<dbReference type="EMBL" id="OV651830">
    <property type="protein sequence ID" value="CAH1105288.1"/>
    <property type="molecule type" value="Genomic_DNA"/>
</dbReference>
<dbReference type="GO" id="GO:0016788">
    <property type="term" value="F:hydrolase activity, acting on ester bonds"/>
    <property type="evidence" value="ECO:0007669"/>
    <property type="project" value="InterPro"/>
</dbReference>
<dbReference type="PANTHER" id="PTHR11005">
    <property type="entry name" value="LYSOSOMAL ACID LIPASE-RELATED"/>
    <property type="match status" value="1"/>
</dbReference>
<keyword evidence="2 9" id="KW-0732">Signal</keyword>
<evidence type="ECO:0000256" key="4">
    <source>
        <dbReference type="ARBA" id="ARBA00022963"/>
    </source>
</evidence>